<dbReference type="SMART" id="SM00962">
    <property type="entry name" value="SRP54"/>
    <property type="match status" value="1"/>
</dbReference>
<evidence type="ECO:0000256" key="3">
    <source>
        <dbReference type="ARBA" id="ARBA00022741"/>
    </source>
</evidence>
<proteinExistence type="inferred from homology"/>
<dbReference type="Gene3D" id="3.30.450.60">
    <property type="match status" value="1"/>
</dbReference>
<dbReference type="Gene3D" id="1.20.120.140">
    <property type="entry name" value="Signal recognition particle SRP54, nucleotide-binding domain"/>
    <property type="match status" value="1"/>
</dbReference>
<feature type="compositionally biased region" description="Basic and acidic residues" evidence="8">
    <location>
        <begin position="202"/>
        <end position="211"/>
    </location>
</feature>
<comment type="similarity">
    <text evidence="2">Belongs to the GTP-binding SRP family.</text>
</comment>
<evidence type="ECO:0000313" key="11">
    <source>
        <dbReference type="Proteomes" id="UP001374579"/>
    </source>
</evidence>
<dbReference type="GO" id="GO:0003924">
    <property type="term" value="F:GTPase activity"/>
    <property type="evidence" value="ECO:0007669"/>
    <property type="project" value="InterPro"/>
</dbReference>
<feature type="compositionally biased region" description="Acidic residues" evidence="8">
    <location>
        <begin position="298"/>
        <end position="312"/>
    </location>
</feature>
<organism evidence="10 11">
    <name type="scientific">Littorina saxatilis</name>
    <dbReference type="NCBI Taxonomy" id="31220"/>
    <lineage>
        <taxon>Eukaryota</taxon>
        <taxon>Metazoa</taxon>
        <taxon>Spiralia</taxon>
        <taxon>Lophotrochozoa</taxon>
        <taxon>Mollusca</taxon>
        <taxon>Gastropoda</taxon>
        <taxon>Caenogastropoda</taxon>
        <taxon>Littorinimorpha</taxon>
        <taxon>Littorinoidea</taxon>
        <taxon>Littorinidae</taxon>
        <taxon>Littorina</taxon>
    </lineage>
</organism>
<dbReference type="InterPro" id="IPR007222">
    <property type="entry name" value="Sig_recog_particle_rcpt_asu_N"/>
</dbReference>
<dbReference type="InterPro" id="IPR027417">
    <property type="entry name" value="P-loop_NTPase"/>
</dbReference>
<evidence type="ECO:0000256" key="1">
    <source>
        <dbReference type="ARBA" id="ARBA00004397"/>
    </source>
</evidence>
<feature type="compositionally biased region" description="Low complexity" evidence="8">
    <location>
        <begin position="169"/>
        <end position="184"/>
    </location>
</feature>
<keyword evidence="7" id="KW-0675">Receptor</keyword>
<dbReference type="GO" id="GO:0006886">
    <property type="term" value="P:intracellular protein transport"/>
    <property type="evidence" value="ECO:0007669"/>
    <property type="project" value="InterPro"/>
</dbReference>
<dbReference type="InterPro" id="IPR036225">
    <property type="entry name" value="SRP/SRP_N"/>
</dbReference>
<name>A0AAN9GEX5_9CAEN</name>
<sequence>MLDFFTIFSKGGIVLWCFQGTSQLFTPSVNALVKSVILQQRTGTDTFSHDSLTLKYKLDNEFELVFVVGYQKILQLSYVDKFLSDIQLEFRNKYKDELTHGNMCGSFDFTSIFHDVLRRNEEESKQEALAPKKMRTFEDSQKSKKTVASMIESKKDEKKGSKGKENKTPKAPSPQAAPTKASPAPSQPAAPSPASNGDLDEETLRKNREAFFARGKKKDTAAAQGAAIPKSPEASKKKGKSARVWVNEGKKSGNLDWSGSAGDAEALQNGTLEDTKAIPTQAERALVGQMSGGLLDLEAESSEEEEEEEEEQVLAPSKPSANKSGGGFGMFKMFKNLVGSKTLTAEDLEPVLEKMKDHLIAKNVATDISGKLCESVAAKLEGKVLGTFGSISTTVKNALQEACIQILSPRRRVDILRDAMECKQQKRPYIVTFCGVNGVGKSTNLAKVCFWLVENGFRVLIAACDTFRAGAVEQLRTHVRKLNALHPPERHGGQEAVQLYEKGYGKDAAGIAMEAINYARDCRFDVCLVDTAGRMQDNEPLMRALSKLIKVNQPDLVLFVGEALVGNEAVDQLTKFNQALADHSNMTNPRLIDGIILTKFDTIDDKVGAAISMTYTTGQPIVFVGTGQTYTDIRNLNARAVVNALLK</sequence>
<evidence type="ECO:0000256" key="8">
    <source>
        <dbReference type="SAM" id="MobiDB-lite"/>
    </source>
</evidence>
<dbReference type="Gene3D" id="3.40.50.300">
    <property type="entry name" value="P-loop containing nucleotide triphosphate hydrolases"/>
    <property type="match status" value="1"/>
</dbReference>
<dbReference type="EMBL" id="JBAMIC010000007">
    <property type="protein sequence ID" value="KAK7105812.1"/>
    <property type="molecule type" value="Genomic_DNA"/>
</dbReference>
<dbReference type="FunFam" id="3.40.50.300:FF:000188">
    <property type="entry name" value="signal recognition particle receptor subunit alpha"/>
    <property type="match status" value="1"/>
</dbReference>
<comment type="subcellular location">
    <subcellularLocation>
        <location evidence="1">Endoplasmic reticulum membrane</location>
        <topology evidence="1">Peripheral membrane protein</topology>
        <orientation evidence="1">Cytoplasmic side</orientation>
    </subcellularLocation>
</comment>
<dbReference type="PROSITE" id="PS00300">
    <property type="entry name" value="SRP54"/>
    <property type="match status" value="1"/>
</dbReference>
<dbReference type="SUPFAM" id="SSF47364">
    <property type="entry name" value="Domain of the SRP/SRP receptor G-proteins"/>
    <property type="match status" value="1"/>
</dbReference>
<keyword evidence="5" id="KW-0342">GTP-binding</keyword>
<evidence type="ECO:0000259" key="9">
    <source>
        <dbReference type="PROSITE" id="PS00300"/>
    </source>
</evidence>
<dbReference type="FunFam" id="3.30.450.60:FF:000015">
    <property type="entry name" value="Signal recognition particle receptor subunit alpha"/>
    <property type="match status" value="1"/>
</dbReference>
<dbReference type="InterPro" id="IPR003593">
    <property type="entry name" value="AAA+_ATPase"/>
</dbReference>
<keyword evidence="11" id="KW-1185">Reference proteome</keyword>
<dbReference type="AlphaFoldDB" id="A0AAN9GEX5"/>
<dbReference type="SMART" id="SM00963">
    <property type="entry name" value="SRP54_N"/>
    <property type="match status" value="1"/>
</dbReference>
<dbReference type="InterPro" id="IPR042101">
    <property type="entry name" value="SRP54_N_sf"/>
</dbReference>
<evidence type="ECO:0000256" key="6">
    <source>
        <dbReference type="ARBA" id="ARBA00023136"/>
    </source>
</evidence>
<dbReference type="CDD" id="cd17876">
    <property type="entry name" value="SRalpha_C"/>
    <property type="match status" value="1"/>
</dbReference>
<evidence type="ECO:0000256" key="2">
    <source>
        <dbReference type="ARBA" id="ARBA00008531"/>
    </source>
</evidence>
<keyword evidence="4" id="KW-0256">Endoplasmic reticulum</keyword>
<dbReference type="Pfam" id="PF02881">
    <property type="entry name" value="SRP54_N"/>
    <property type="match status" value="1"/>
</dbReference>
<dbReference type="InterPro" id="IPR013822">
    <property type="entry name" value="Signal_recog_particl_SRP54_hlx"/>
</dbReference>
<evidence type="ECO:0000256" key="4">
    <source>
        <dbReference type="ARBA" id="ARBA00022824"/>
    </source>
</evidence>
<dbReference type="PANTHER" id="PTHR43134">
    <property type="entry name" value="SIGNAL RECOGNITION PARTICLE RECEPTOR SUBUNIT ALPHA"/>
    <property type="match status" value="1"/>
</dbReference>
<evidence type="ECO:0000313" key="10">
    <source>
        <dbReference type="EMBL" id="KAK7105812.1"/>
    </source>
</evidence>
<feature type="region of interest" description="Disordered" evidence="8">
    <location>
        <begin position="298"/>
        <end position="321"/>
    </location>
</feature>
<keyword evidence="6" id="KW-0472">Membrane</keyword>
<evidence type="ECO:0000256" key="7">
    <source>
        <dbReference type="ARBA" id="ARBA00023170"/>
    </source>
</evidence>
<reference evidence="10 11" key="1">
    <citation type="submission" date="2024-02" db="EMBL/GenBank/DDBJ databases">
        <title>Chromosome-scale genome assembly of the rough periwinkle Littorina saxatilis.</title>
        <authorList>
            <person name="De Jode A."/>
            <person name="Faria R."/>
            <person name="Formenti G."/>
            <person name="Sims Y."/>
            <person name="Smith T.P."/>
            <person name="Tracey A."/>
            <person name="Wood J.M.D."/>
            <person name="Zagrodzka Z.B."/>
            <person name="Johannesson K."/>
            <person name="Butlin R.K."/>
            <person name="Leder E.H."/>
        </authorList>
    </citation>
    <scope>NUCLEOTIDE SEQUENCE [LARGE SCALE GENOMIC DNA]</scope>
    <source>
        <strain evidence="10">Snail1</strain>
        <tissue evidence="10">Muscle</tissue>
    </source>
</reference>
<dbReference type="Pfam" id="PF00448">
    <property type="entry name" value="SRP54"/>
    <property type="match status" value="1"/>
</dbReference>
<dbReference type="InterPro" id="IPR000897">
    <property type="entry name" value="SRP54_GTPase_dom"/>
</dbReference>
<comment type="caution">
    <text evidence="10">The sequence shown here is derived from an EMBL/GenBank/DDBJ whole genome shotgun (WGS) entry which is preliminary data.</text>
</comment>
<dbReference type="CDD" id="cd14826">
    <property type="entry name" value="SR_alpha_SRX"/>
    <property type="match status" value="1"/>
</dbReference>
<dbReference type="Pfam" id="PF04086">
    <property type="entry name" value="SRP-alpha_N"/>
    <property type="match status" value="1"/>
</dbReference>
<dbReference type="InterPro" id="IPR011012">
    <property type="entry name" value="Longin-like_dom_sf"/>
</dbReference>
<dbReference type="GO" id="GO:0005785">
    <property type="term" value="C:signal recognition particle receptor complex"/>
    <property type="evidence" value="ECO:0007669"/>
    <property type="project" value="InterPro"/>
</dbReference>
<evidence type="ECO:0000256" key="5">
    <source>
        <dbReference type="ARBA" id="ARBA00023134"/>
    </source>
</evidence>
<dbReference type="GO" id="GO:0005525">
    <property type="term" value="F:GTP binding"/>
    <property type="evidence" value="ECO:0007669"/>
    <property type="project" value="UniProtKB-KW"/>
</dbReference>
<dbReference type="SUPFAM" id="SSF52540">
    <property type="entry name" value="P-loop containing nucleoside triphosphate hydrolases"/>
    <property type="match status" value="1"/>
</dbReference>
<dbReference type="GO" id="GO:0006614">
    <property type="term" value="P:SRP-dependent cotranslational protein targeting to membrane"/>
    <property type="evidence" value="ECO:0007669"/>
    <property type="project" value="InterPro"/>
</dbReference>
<dbReference type="SUPFAM" id="SSF64356">
    <property type="entry name" value="SNARE-like"/>
    <property type="match status" value="1"/>
</dbReference>
<dbReference type="Proteomes" id="UP001374579">
    <property type="component" value="Unassembled WGS sequence"/>
</dbReference>
<dbReference type="GO" id="GO:0005047">
    <property type="term" value="F:signal recognition particle binding"/>
    <property type="evidence" value="ECO:0007669"/>
    <property type="project" value="InterPro"/>
</dbReference>
<feature type="region of interest" description="Disordered" evidence="8">
    <location>
        <begin position="124"/>
        <end position="262"/>
    </location>
</feature>
<dbReference type="SMART" id="SM00382">
    <property type="entry name" value="AAA"/>
    <property type="match status" value="1"/>
</dbReference>
<feature type="compositionally biased region" description="Basic and acidic residues" evidence="8">
    <location>
        <begin position="152"/>
        <end position="168"/>
    </location>
</feature>
<keyword evidence="3" id="KW-0547">Nucleotide-binding</keyword>
<gene>
    <name evidence="10" type="ORF">V1264_017144</name>
</gene>
<feature type="domain" description="SRP54-type proteins GTP-binding" evidence="9">
    <location>
        <begin position="620"/>
        <end position="633"/>
    </location>
</feature>
<accession>A0AAN9GEX5</accession>
<protein>
    <recommendedName>
        <fullName evidence="9">SRP54-type proteins GTP-binding domain-containing protein</fullName>
    </recommendedName>
</protein>
<dbReference type="PANTHER" id="PTHR43134:SF1">
    <property type="entry name" value="SIGNAL RECOGNITION PARTICLE RECEPTOR SUBUNIT ALPHA"/>
    <property type="match status" value="1"/>
</dbReference>